<dbReference type="InterPro" id="IPR057666">
    <property type="entry name" value="DrpA_SLOG"/>
</dbReference>
<dbReference type="KEGG" id="kal:KALB_7304"/>
<dbReference type="EMBL" id="CP007155">
    <property type="protein sequence ID" value="AHI00662.1"/>
    <property type="molecule type" value="Genomic_DNA"/>
</dbReference>
<dbReference type="NCBIfam" id="TIGR00732">
    <property type="entry name" value="dprA"/>
    <property type="match status" value="1"/>
</dbReference>
<dbReference type="PANTHER" id="PTHR43022">
    <property type="entry name" value="PROTEIN SMF"/>
    <property type="match status" value="1"/>
</dbReference>
<dbReference type="PATRIC" id="fig|1449976.3.peg.7337"/>
<feature type="domain" description="Smf/DprA SLOG" evidence="2">
    <location>
        <begin position="73"/>
        <end position="294"/>
    </location>
</feature>
<sequence length="386" mass="40144">MKTDPVRLARAYLLRVAEPPAPSLVALINEEGPVRAAELVRRGAVAEETAARCHLDLAEQDLARADARGARLLTPEDPDWPGWQLLSLRAARTRGVPGMVEPIALWFKGSMPLNELVDRAVAVVGARAATGYGDHVANEFGFGLAERQVAVVSGAAYGVDGAAHRGALAAGWTTLAVLGCGVDVGYPVRHTDLLQRIAEHGAVVSEYPPGTPPARHRFLVRNRLIAALGAGTVVVEAGRRSGARNTASTAHSLGKPVMAVPGPITSAMSVGCHDLLRSGVAAPVCSVDEVVEAIGRIGTDLAPREPGPQRPTDGLDPVVLRVHEALNTGLGLSPDQVSVESGVPLDRVRAALPQLELAGLAVRKDTGWCAALGRMGTSSSSRCGGA</sequence>
<evidence type="ECO:0000256" key="1">
    <source>
        <dbReference type="ARBA" id="ARBA00006525"/>
    </source>
</evidence>
<dbReference type="Pfam" id="PF17782">
    <property type="entry name" value="WHD_DprA"/>
    <property type="match status" value="1"/>
</dbReference>
<evidence type="ECO:0000313" key="4">
    <source>
        <dbReference type="EMBL" id="AHI00662.1"/>
    </source>
</evidence>
<dbReference type="eggNOG" id="COG0758">
    <property type="taxonomic scope" value="Bacteria"/>
</dbReference>
<dbReference type="RefSeq" id="WP_025360501.1">
    <property type="nucleotide sequence ID" value="NZ_CP007155.1"/>
</dbReference>
<name>W5WJC2_9PSEU</name>
<accession>W5WJC2</accession>
<dbReference type="OrthoDB" id="9785707at2"/>
<dbReference type="HOGENOM" id="CLU_029601_2_1_11"/>
<evidence type="ECO:0000313" key="5">
    <source>
        <dbReference type="Proteomes" id="UP000019225"/>
    </source>
</evidence>
<dbReference type="Gene3D" id="3.40.50.450">
    <property type="match status" value="1"/>
</dbReference>
<comment type="similarity">
    <text evidence="1">Belongs to the DprA/Smf family.</text>
</comment>
<protein>
    <submittedName>
        <fullName evidence="4">Uncharacterized protein</fullName>
    </submittedName>
</protein>
<dbReference type="InterPro" id="IPR003488">
    <property type="entry name" value="DprA"/>
</dbReference>
<evidence type="ECO:0000259" key="2">
    <source>
        <dbReference type="Pfam" id="PF02481"/>
    </source>
</evidence>
<dbReference type="Pfam" id="PF02481">
    <property type="entry name" value="DNA_processg_A"/>
    <property type="match status" value="1"/>
</dbReference>
<evidence type="ECO:0000259" key="3">
    <source>
        <dbReference type="Pfam" id="PF17782"/>
    </source>
</evidence>
<dbReference type="InterPro" id="IPR041614">
    <property type="entry name" value="DprA_WH"/>
</dbReference>
<dbReference type="AlphaFoldDB" id="W5WJC2"/>
<keyword evidence="5" id="KW-1185">Reference proteome</keyword>
<organism evidence="4 5">
    <name type="scientific">Kutzneria albida DSM 43870</name>
    <dbReference type="NCBI Taxonomy" id="1449976"/>
    <lineage>
        <taxon>Bacteria</taxon>
        <taxon>Bacillati</taxon>
        <taxon>Actinomycetota</taxon>
        <taxon>Actinomycetes</taxon>
        <taxon>Pseudonocardiales</taxon>
        <taxon>Pseudonocardiaceae</taxon>
        <taxon>Kutzneria</taxon>
    </lineage>
</organism>
<dbReference type="STRING" id="1449976.KALB_7304"/>
<dbReference type="Proteomes" id="UP000019225">
    <property type="component" value="Chromosome"/>
</dbReference>
<dbReference type="GO" id="GO:0009294">
    <property type="term" value="P:DNA-mediated transformation"/>
    <property type="evidence" value="ECO:0007669"/>
    <property type="project" value="InterPro"/>
</dbReference>
<proteinExistence type="inferred from homology"/>
<feature type="domain" description="DprA winged helix" evidence="3">
    <location>
        <begin position="308"/>
        <end position="363"/>
    </location>
</feature>
<gene>
    <name evidence="4" type="ORF">KALB_7304</name>
</gene>
<dbReference type="PANTHER" id="PTHR43022:SF1">
    <property type="entry name" value="PROTEIN SMF"/>
    <property type="match status" value="1"/>
</dbReference>
<dbReference type="SUPFAM" id="SSF102405">
    <property type="entry name" value="MCP/YpsA-like"/>
    <property type="match status" value="1"/>
</dbReference>
<reference evidence="4 5" key="1">
    <citation type="journal article" date="2014" name="BMC Genomics">
        <title>Complete genome sequence of producer of the glycopeptide antibiotic Aculeximycin Kutzneria albida DSM 43870T, a representative of minor genus of Pseudonocardiaceae.</title>
        <authorList>
            <person name="Rebets Y."/>
            <person name="Tokovenko B."/>
            <person name="Lushchyk I."/>
            <person name="Ruckert C."/>
            <person name="Zaburannyi N."/>
            <person name="Bechthold A."/>
            <person name="Kalinowski J."/>
            <person name="Luzhetskyy A."/>
        </authorList>
    </citation>
    <scope>NUCLEOTIDE SEQUENCE [LARGE SCALE GENOMIC DNA]</scope>
    <source>
        <strain evidence="4">DSM 43870</strain>
    </source>
</reference>